<keyword evidence="1" id="KW-0812">Transmembrane</keyword>
<evidence type="ECO:0000313" key="3">
    <source>
        <dbReference type="Proteomes" id="UP000712570"/>
    </source>
</evidence>
<feature type="transmembrane region" description="Helical" evidence="1">
    <location>
        <begin position="83"/>
        <end position="104"/>
    </location>
</feature>
<proteinExistence type="predicted"/>
<comment type="caution">
    <text evidence="2">The sequence shown here is derived from an EMBL/GenBank/DDBJ whole genome shotgun (WGS) entry which is preliminary data.</text>
</comment>
<accession>A0ABX0KTM3</accession>
<evidence type="ECO:0000256" key="1">
    <source>
        <dbReference type="SAM" id="Phobius"/>
    </source>
</evidence>
<gene>
    <name evidence="2" type="ORF">HA050_04975</name>
</gene>
<keyword evidence="1" id="KW-1133">Transmembrane helix</keyword>
<protein>
    <submittedName>
        <fullName evidence="2">Uncharacterized protein</fullName>
    </submittedName>
</protein>
<dbReference type="EMBL" id="JAAOLX010000002">
    <property type="protein sequence ID" value="NHQ85467.1"/>
    <property type="molecule type" value="Genomic_DNA"/>
</dbReference>
<organism evidence="2 3">
    <name type="scientific">Iodobacter violaceini</name>
    <dbReference type="NCBI Taxonomy" id="3044271"/>
    <lineage>
        <taxon>Bacteria</taxon>
        <taxon>Pseudomonadati</taxon>
        <taxon>Pseudomonadota</taxon>
        <taxon>Betaproteobacteria</taxon>
        <taxon>Neisseriales</taxon>
        <taxon>Chitinibacteraceae</taxon>
        <taxon>Iodobacter</taxon>
    </lineage>
</organism>
<reference evidence="2 3" key="1">
    <citation type="submission" date="2020-03" db="EMBL/GenBank/DDBJ databases">
        <title>Draft genome sequence of environmentally isolated violet-colored cultures.</title>
        <authorList>
            <person name="Wilson H.S."/>
        </authorList>
    </citation>
    <scope>NUCLEOTIDE SEQUENCE [LARGE SCALE GENOMIC DNA]</scope>
    <source>
        <strain evidence="2 3">HSC-16F04</strain>
    </source>
</reference>
<sequence length="135" mass="14679">MPDKKVFINSKKKPEVAEKTAVVIKNDSDFTNKMAKEINNNKALKVRATSKNGVLFLSALNSDQALTSETADSEYEASGVNSAVVAFLVSVASGVVANLIYDAIKYGFNRLRPNQQQAQDVSSQGEELQVILINQ</sequence>
<name>A0ABX0KTM3_9NEIS</name>
<keyword evidence="1" id="KW-0472">Membrane</keyword>
<dbReference type="RefSeq" id="WP_166822847.1">
    <property type="nucleotide sequence ID" value="NZ_JAAOLX010000002.1"/>
</dbReference>
<dbReference type="Proteomes" id="UP000712570">
    <property type="component" value="Unassembled WGS sequence"/>
</dbReference>
<evidence type="ECO:0000313" key="2">
    <source>
        <dbReference type="EMBL" id="NHQ85467.1"/>
    </source>
</evidence>
<keyword evidence="3" id="KW-1185">Reference proteome</keyword>